<keyword evidence="4 10" id="KW-1133">Transmembrane helix</keyword>
<evidence type="ECO:0000256" key="4">
    <source>
        <dbReference type="ARBA" id="ARBA00022989"/>
    </source>
</evidence>
<evidence type="ECO:0000313" key="12">
    <source>
        <dbReference type="Proteomes" id="UP000695022"/>
    </source>
</evidence>
<feature type="transmembrane region" description="Helical" evidence="10">
    <location>
        <begin position="80"/>
        <end position="102"/>
    </location>
</feature>
<comment type="similarity">
    <text evidence="9">Belongs to the G-protein coupled receptor 1 family.</text>
</comment>
<feature type="transmembrane region" description="Helical" evidence="10">
    <location>
        <begin position="268"/>
        <end position="291"/>
    </location>
</feature>
<feature type="transmembrane region" description="Helical" evidence="10">
    <location>
        <begin position="108"/>
        <end position="135"/>
    </location>
</feature>
<feature type="transmembrane region" description="Helical" evidence="10">
    <location>
        <begin position="44"/>
        <end position="68"/>
    </location>
</feature>
<protein>
    <submittedName>
        <fullName evidence="13">Melanocortin receptor 4-like</fullName>
    </submittedName>
</protein>
<organism evidence="12 13">
    <name type="scientific">Priapulus caudatus</name>
    <name type="common">Priapulid worm</name>
    <dbReference type="NCBI Taxonomy" id="37621"/>
    <lineage>
        <taxon>Eukaryota</taxon>
        <taxon>Metazoa</taxon>
        <taxon>Ecdysozoa</taxon>
        <taxon>Scalidophora</taxon>
        <taxon>Priapulida</taxon>
        <taxon>Priapulimorpha</taxon>
        <taxon>Priapulimorphida</taxon>
        <taxon>Priapulidae</taxon>
        <taxon>Priapulus</taxon>
    </lineage>
</organism>
<feature type="transmembrane region" description="Helical" evidence="10">
    <location>
        <begin position="155"/>
        <end position="176"/>
    </location>
</feature>
<dbReference type="PANTHER" id="PTHR24249">
    <property type="entry name" value="HISTAMINE RECEPTOR-RELATED G-PROTEIN COUPLED RECEPTOR"/>
    <property type="match status" value="1"/>
</dbReference>
<reference evidence="13" key="1">
    <citation type="submission" date="2025-08" db="UniProtKB">
        <authorList>
            <consortium name="RefSeq"/>
        </authorList>
    </citation>
    <scope>IDENTIFICATION</scope>
</reference>
<dbReference type="InterPro" id="IPR017452">
    <property type="entry name" value="GPCR_Rhodpsn_7TM"/>
</dbReference>
<dbReference type="RefSeq" id="XP_014676663.1">
    <property type="nucleotide sequence ID" value="XM_014821177.1"/>
</dbReference>
<evidence type="ECO:0000256" key="10">
    <source>
        <dbReference type="SAM" id="Phobius"/>
    </source>
</evidence>
<accession>A0ABM1EWU2</accession>
<evidence type="ECO:0000256" key="7">
    <source>
        <dbReference type="ARBA" id="ARBA00023170"/>
    </source>
</evidence>
<proteinExistence type="inferred from homology"/>
<dbReference type="PROSITE" id="PS00237">
    <property type="entry name" value="G_PROTEIN_RECEP_F1_1"/>
    <property type="match status" value="1"/>
</dbReference>
<dbReference type="Gene3D" id="1.20.1070.10">
    <property type="entry name" value="Rhodopsin 7-helix transmembrane proteins"/>
    <property type="match status" value="1"/>
</dbReference>
<feature type="transmembrane region" description="Helical" evidence="10">
    <location>
        <begin position="303"/>
        <end position="322"/>
    </location>
</feature>
<dbReference type="Pfam" id="PF00001">
    <property type="entry name" value="7tm_1"/>
    <property type="match status" value="1"/>
</dbReference>
<evidence type="ECO:0000256" key="5">
    <source>
        <dbReference type="ARBA" id="ARBA00023040"/>
    </source>
</evidence>
<evidence type="ECO:0000259" key="11">
    <source>
        <dbReference type="PROSITE" id="PS50262"/>
    </source>
</evidence>
<evidence type="ECO:0000313" key="13">
    <source>
        <dbReference type="RefSeq" id="XP_014676663.1"/>
    </source>
</evidence>
<keyword evidence="8 9" id="KW-0807">Transducer</keyword>
<keyword evidence="5 9" id="KW-0297">G-protein coupled receptor</keyword>
<evidence type="ECO:0000256" key="8">
    <source>
        <dbReference type="ARBA" id="ARBA00023224"/>
    </source>
</evidence>
<sequence>MASLDIVPPCNLSLSALENDSVVVGSSSAGTTDVGAVPEGLPKWFAYPLIIVGVVNIVVNAVVVLAVTRTPYLREPAHTLIANLAVADVGLGVVGLLSPAAFVVDRPPMVVCVGLLAVVTCFAFGSVTTLIAINVDRYVSVSRPLRYHQVMTPRVVSAMIALSWSVAIVVGVVSFVENSWSPDKPCLYDVISGKATLMLGVVFVAICGVAIVVIYAYMMLVARRHRRRIQPLPPPTTSNGSSQPTELPEELRSFSEALARNLKLAKTFGIVVGAFFVCWAPYFAVMLLSVFEVRREPLGMLRGVGHVMACFSSSVNVFVYAGQSEAFRRAFRAVLASRGGN</sequence>
<keyword evidence="12" id="KW-1185">Reference proteome</keyword>
<evidence type="ECO:0000256" key="9">
    <source>
        <dbReference type="RuleBase" id="RU000688"/>
    </source>
</evidence>
<dbReference type="PRINTS" id="PR00237">
    <property type="entry name" value="GPCRRHODOPSN"/>
</dbReference>
<dbReference type="GeneID" id="106816552"/>
<name>A0ABM1EWU2_PRICU</name>
<dbReference type="PANTHER" id="PTHR24249:SF372">
    <property type="entry name" value="G-PROTEIN COUPLED RECEPTORS FAMILY 1 PROFILE DOMAIN-CONTAINING PROTEIN"/>
    <property type="match status" value="1"/>
</dbReference>
<evidence type="ECO:0000256" key="6">
    <source>
        <dbReference type="ARBA" id="ARBA00023136"/>
    </source>
</evidence>
<dbReference type="SMART" id="SM01381">
    <property type="entry name" value="7TM_GPCR_Srsx"/>
    <property type="match status" value="1"/>
</dbReference>
<dbReference type="PROSITE" id="PS50262">
    <property type="entry name" value="G_PROTEIN_RECEP_F1_2"/>
    <property type="match status" value="1"/>
</dbReference>
<dbReference type="InterPro" id="IPR050569">
    <property type="entry name" value="TAAR"/>
</dbReference>
<dbReference type="SUPFAM" id="SSF81321">
    <property type="entry name" value="Family A G protein-coupled receptor-like"/>
    <property type="match status" value="1"/>
</dbReference>
<keyword evidence="2" id="KW-1003">Cell membrane</keyword>
<keyword evidence="6 10" id="KW-0472">Membrane</keyword>
<feature type="domain" description="G-protein coupled receptors family 1 profile" evidence="11">
    <location>
        <begin position="59"/>
        <end position="320"/>
    </location>
</feature>
<evidence type="ECO:0000256" key="1">
    <source>
        <dbReference type="ARBA" id="ARBA00004651"/>
    </source>
</evidence>
<dbReference type="Proteomes" id="UP000695022">
    <property type="component" value="Unplaced"/>
</dbReference>
<comment type="subcellular location">
    <subcellularLocation>
        <location evidence="1">Cell membrane</location>
        <topology evidence="1">Multi-pass membrane protein</topology>
    </subcellularLocation>
</comment>
<dbReference type="CDD" id="cd00637">
    <property type="entry name" value="7tm_classA_rhodopsin-like"/>
    <property type="match status" value="1"/>
</dbReference>
<dbReference type="InterPro" id="IPR000276">
    <property type="entry name" value="GPCR_Rhodpsn"/>
</dbReference>
<keyword evidence="3 9" id="KW-0812">Transmembrane</keyword>
<evidence type="ECO:0000256" key="2">
    <source>
        <dbReference type="ARBA" id="ARBA00022475"/>
    </source>
</evidence>
<keyword evidence="7 9" id="KW-0675">Receptor</keyword>
<evidence type="ECO:0000256" key="3">
    <source>
        <dbReference type="ARBA" id="ARBA00022692"/>
    </source>
</evidence>
<gene>
    <name evidence="13" type="primary">LOC106816552</name>
</gene>
<feature type="transmembrane region" description="Helical" evidence="10">
    <location>
        <begin position="196"/>
        <end position="218"/>
    </location>
</feature>